<dbReference type="AlphaFoldDB" id="A0AAV7U1R9"/>
<dbReference type="Proteomes" id="UP001066276">
    <property type="component" value="Chromosome 3_2"/>
</dbReference>
<evidence type="ECO:0000313" key="3">
    <source>
        <dbReference type="Proteomes" id="UP001066276"/>
    </source>
</evidence>
<sequence length="86" mass="8986">MVSTPVGATGFYGRPRFPPLRQHSDWPAAAKTFPPAKLLEERSSASIHPTGPVAHLGGADLVAPAHIPYTNKSSAPHLTPTLGPPS</sequence>
<name>A0AAV7U1R9_PLEWA</name>
<organism evidence="2 3">
    <name type="scientific">Pleurodeles waltl</name>
    <name type="common">Iberian ribbed newt</name>
    <dbReference type="NCBI Taxonomy" id="8319"/>
    <lineage>
        <taxon>Eukaryota</taxon>
        <taxon>Metazoa</taxon>
        <taxon>Chordata</taxon>
        <taxon>Craniata</taxon>
        <taxon>Vertebrata</taxon>
        <taxon>Euteleostomi</taxon>
        <taxon>Amphibia</taxon>
        <taxon>Batrachia</taxon>
        <taxon>Caudata</taxon>
        <taxon>Salamandroidea</taxon>
        <taxon>Salamandridae</taxon>
        <taxon>Pleurodelinae</taxon>
        <taxon>Pleurodeles</taxon>
    </lineage>
</organism>
<reference evidence="2" key="1">
    <citation type="journal article" date="2022" name="bioRxiv">
        <title>Sequencing and chromosome-scale assembly of the giantPleurodeles waltlgenome.</title>
        <authorList>
            <person name="Brown T."/>
            <person name="Elewa A."/>
            <person name="Iarovenko S."/>
            <person name="Subramanian E."/>
            <person name="Araus A.J."/>
            <person name="Petzold A."/>
            <person name="Susuki M."/>
            <person name="Suzuki K.-i.T."/>
            <person name="Hayashi T."/>
            <person name="Toyoda A."/>
            <person name="Oliveira C."/>
            <person name="Osipova E."/>
            <person name="Leigh N.D."/>
            <person name="Simon A."/>
            <person name="Yun M.H."/>
        </authorList>
    </citation>
    <scope>NUCLEOTIDE SEQUENCE</scope>
    <source>
        <strain evidence="2">20211129_DDA</strain>
        <tissue evidence="2">Liver</tissue>
    </source>
</reference>
<accession>A0AAV7U1R9</accession>
<proteinExistence type="predicted"/>
<comment type="caution">
    <text evidence="2">The sequence shown here is derived from an EMBL/GenBank/DDBJ whole genome shotgun (WGS) entry which is preliminary data.</text>
</comment>
<dbReference type="EMBL" id="JANPWB010000006">
    <property type="protein sequence ID" value="KAJ1181652.1"/>
    <property type="molecule type" value="Genomic_DNA"/>
</dbReference>
<evidence type="ECO:0000313" key="2">
    <source>
        <dbReference type="EMBL" id="KAJ1181652.1"/>
    </source>
</evidence>
<keyword evidence="3" id="KW-1185">Reference proteome</keyword>
<protein>
    <submittedName>
        <fullName evidence="2">Uncharacterized protein</fullName>
    </submittedName>
</protein>
<feature type="region of interest" description="Disordered" evidence="1">
    <location>
        <begin position="1"/>
        <end position="27"/>
    </location>
</feature>
<gene>
    <name evidence="2" type="ORF">NDU88_006855</name>
</gene>
<evidence type="ECO:0000256" key="1">
    <source>
        <dbReference type="SAM" id="MobiDB-lite"/>
    </source>
</evidence>